<name>A0ACD5FDS1_RHILE</name>
<reference evidence="1" key="1">
    <citation type="submission" date="2024-10" db="EMBL/GenBank/DDBJ databases">
        <title>Strain of Rhizobium-related bacteria isolated fromm roots of Vavilovia formosa.</title>
        <authorList>
            <person name="Kimeklis A."/>
            <person name="Afonin A."/>
        </authorList>
    </citation>
    <scope>NUCLEOTIDE SEQUENCE</scope>
    <source>
        <strain evidence="1">Vaf12</strain>
    </source>
</reference>
<evidence type="ECO:0000313" key="2">
    <source>
        <dbReference type="Proteomes" id="UP000076193"/>
    </source>
</evidence>
<evidence type="ECO:0000313" key="1">
    <source>
        <dbReference type="EMBL" id="XKQ43498.1"/>
    </source>
</evidence>
<accession>A0ACD5FDS1</accession>
<gene>
    <name evidence="1" type="ORF">A4A59_028420</name>
</gene>
<keyword evidence="1" id="KW-0614">Plasmid</keyword>
<protein>
    <submittedName>
        <fullName evidence="1">DUF6791 domain-containing protein</fullName>
    </submittedName>
</protein>
<dbReference type="Proteomes" id="UP000076193">
    <property type="component" value="Plasmid unnamed1"/>
</dbReference>
<sequence length="84" mass="9367">MSVDLISRNADLRKLDEEGFVLEIRDGLLLIHDIPYVRPNQTLARGMFACTLSLDPEGNTVSPLPDHTTPSRQKPGRAERLAAR</sequence>
<proteinExistence type="predicted"/>
<dbReference type="EMBL" id="CP171845">
    <property type="protein sequence ID" value="XKQ43498.1"/>
    <property type="molecule type" value="Genomic_DNA"/>
</dbReference>
<geneLocation type="plasmid" evidence="1 2">
    <name>unnamed1</name>
</geneLocation>
<organism evidence="1 2">
    <name type="scientific">Rhizobium leguminosarum</name>
    <dbReference type="NCBI Taxonomy" id="384"/>
    <lineage>
        <taxon>Bacteria</taxon>
        <taxon>Pseudomonadati</taxon>
        <taxon>Pseudomonadota</taxon>
        <taxon>Alphaproteobacteria</taxon>
        <taxon>Hyphomicrobiales</taxon>
        <taxon>Rhizobiaceae</taxon>
        <taxon>Rhizobium/Agrobacterium group</taxon>
        <taxon>Rhizobium</taxon>
    </lineage>
</organism>